<organism evidence="4 5">
    <name type="scientific">Thyridium curvatum</name>
    <dbReference type="NCBI Taxonomy" id="1093900"/>
    <lineage>
        <taxon>Eukaryota</taxon>
        <taxon>Fungi</taxon>
        <taxon>Dikarya</taxon>
        <taxon>Ascomycota</taxon>
        <taxon>Pezizomycotina</taxon>
        <taxon>Sordariomycetes</taxon>
        <taxon>Sordariomycetidae</taxon>
        <taxon>Thyridiales</taxon>
        <taxon>Thyridiaceae</taxon>
        <taxon>Thyridium</taxon>
    </lineage>
</organism>
<dbReference type="STRING" id="1093900.A0A507AS76"/>
<dbReference type="GO" id="GO:0016020">
    <property type="term" value="C:membrane"/>
    <property type="evidence" value="ECO:0007669"/>
    <property type="project" value="TreeGrafter"/>
</dbReference>
<protein>
    <recommendedName>
        <fullName evidence="3">AB hydrolase-1 domain-containing protein</fullName>
    </recommendedName>
</protein>
<dbReference type="Pfam" id="PF00561">
    <property type="entry name" value="Abhydrolase_1"/>
    <property type="match status" value="1"/>
</dbReference>
<dbReference type="GO" id="GO:0008233">
    <property type="term" value="F:peptidase activity"/>
    <property type="evidence" value="ECO:0007669"/>
    <property type="project" value="InterPro"/>
</dbReference>
<evidence type="ECO:0000256" key="2">
    <source>
        <dbReference type="ARBA" id="ARBA00022801"/>
    </source>
</evidence>
<evidence type="ECO:0000313" key="5">
    <source>
        <dbReference type="Proteomes" id="UP000319257"/>
    </source>
</evidence>
<comment type="caution">
    <text evidence="4">The sequence shown here is derived from an EMBL/GenBank/DDBJ whole genome shotgun (WGS) entry which is preliminary data.</text>
</comment>
<dbReference type="PRINTS" id="PR00793">
    <property type="entry name" value="PROAMNOPTASE"/>
</dbReference>
<dbReference type="InterPro" id="IPR000073">
    <property type="entry name" value="AB_hydrolase_1"/>
</dbReference>
<dbReference type="EMBL" id="SKBQ01000032">
    <property type="protein sequence ID" value="TPX13645.1"/>
    <property type="molecule type" value="Genomic_DNA"/>
</dbReference>
<name>A0A507AS76_9PEZI</name>
<dbReference type="AlphaFoldDB" id="A0A507AS76"/>
<dbReference type="GeneID" id="41973295"/>
<dbReference type="InterPro" id="IPR002410">
    <property type="entry name" value="Peptidase_S33"/>
</dbReference>
<reference evidence="4 5" key="1">
    <citation type="submission" date="2019-06" db="EMBL/GenBank/DDBJ databases">
        <title>Draft genome sequence of the filamentous fungus Phialemoniopsis curvata isolated from diesel fuel.</title>
        <authorList>
            <person name="Varaljay V.A."/>
            <person name="Lyon W.J."/>
            <person name="Crouch A.L."/>
            <person name="Drake C.E."/>
            <person name="Hollomon J.M."/>
            <person name="Nadeau L.J."/>
            <person name="Nunn H.S."/>
            <person name="Stevenson B.S."/>
            <person name="Bojanowski C.L."/>
            <person name="Crookes-Goodson W.J."/>
        </authorList>
    </citation>
    <scope>NUCLEOTIDE SEQUENCE [LARGE SCALE GENOMIC DNA]</scope>
    <source>
        <strain evidence="4 5">D216</strain>
    </source>
</reference>
<accession>A0A507AS76</accession>
<dbReference type="Proteomes" id="UP000319257">
    <property type="component" value="Unassembled WGS sequence"/>
</dbReference>
<dbReference type="PANTHER" id="PTHR43798">
    <property type="entry name" value="MONOACYLGLYCEROL LIPASE"/>
    <property type="match status" value="1"/>
</dbReference>
<evidence type="ECO:0000313" key="4">
    <source>
        <dbReference type="EMBL" id="TPX13645.1"/>
    </source>
</evidence>
<dbReference type="InParanoid" id="A0A507AS76"/>
<proteinExistence type="inferred from homology"/>
<dbReference type="OrthoDB" id="408373at2759"/>
<dbReference type="InterPro" id="IPR029058">
    <property type="entry name" value="AB_hydrolase_fold"/>
</dbReference>
<dbReference type="PRINTS" id="PR00111">
    <property type="entry name" value="ABHYDROLASE"/>
</dbReference>
<dbReference type="PANTHER" id="PTHR43798:SF31">
    <property type="entry name" value="AB HYDROLASE SUPERFAMILY PROTEIN YCLE"/>
    <property type="match status" value="1"/>
</dbReference>
<comment type="similarity">
    <text evidence="1">Belongs to the peptidase S33 family.</text>
</comment>
<dbReference type="Gene3D" id="3.40.50.1820">
    <property type="entry name" value="alpha/beta hydrolase"/>
    <property type="match status" value="1"/>
</dbReference>
<dbReference type="SUPFAM" id="SSF53474">
    <property type="entry name" value="alpha/beta-Hydrolases"/>
    <property type="match status" value="1"/>
</dbReference>
<keyword evidence="2" id="KW-0378">Hydrolase</keyword>
<dbReference type="GO" id="GO:0006508">
    <property type="term" value="P:proteolysis"/>
    <property type="evidence" value="ECO:0007669"/>
    <property type="project" value="InterPro"/>
</dbReference>
<evidence type="ECO:0000256" key="1">
    <source>
        <dbReference type="ARBA" id="ARBA00010088"/>
    </source>
</evidence>
<feature type="domain" description="AB hydrolase-1" evidence="3">
    <location>
        <begin position="23"/>
        <end position="266"/>
    </location>
</feature>
<evidence type="ECO:0000259" key="3">
    <source>
        <dbReference type="Pfam" id="PF00561"/>
    </source>
</evidence>
<keyword evidence="5" id="KW-1185">Reference proteome</keyword>
<dbReference type="InterPro" id="IPR050266">
    <property type="entry name" value="AB_hydrolase_sf"/>
</dbReference>
<dbReference type="RefSeq" id="XP_030995356.1">
    <property type="nucleotide sequence ID" value="XM_031140415.1"/>
</dbReference>
<sequence length="280" mass="31560">MVDFVEINNAKLAYQLCGPDHAPLIITLHGGRGFGDHRSDYKAYSPLCDKYRVLSFDYRGHGKSSPTKPYTFDQIVDDIEAIRAKFAGSEKAIICGGSFGGFLAQHYAIKYPDNLSHLILRGTAPSYHQEEDAIKVLEQRVHKAPSFSVEMLKEKVFGAFQSDLEFQLVHLAMMPLYSEIFDANAALASCLNNMYNAESHNDLYNEEQKYFDYREKLPLIKAKTLVVVGSEDWICPVQHSEYIAAKIPGAELFVVKEANHSVHLEKNAEVLTRIRSHLST</sequence>
<gene>
    <name evidence="4" type="ORF">E0L32_005848</name>
</gene>